<dbReference type="Proteomes" id="UP000807353">
    <property type="component" value="Unassembled WGS sequence"/>
</dbReference>
<gene>
    <name evidence="13" type="ORF">BDZ94DRAFT_1271251</name>
</gene>
<dbReference type="AlphaFoldDB" id="A0A9P5XWW5"/>
<evidence type="ECO:0000313" key="14">
    <source>
        <dbReference type="Proteomes" id="UP000807353"/>
    </source>
</evidence>
<dbReference type="Gene3D" id="2.60.40.1120">
    <property type="entry name" value="Carboxypeptidase-like, regulatory domain"/>
    <property type="match status" value="1"/>
</dbReference>
<keyword evidence="5 10" id="KW-1133">Transmembrane helix</keyword>
<name>A0A9P5XWW5_9AGAR</name>
<proteinExistence type="inferred from homology"/>
<evidence type="ECO:0000259" key="12">
    <source>
        <dbReference type="Pfam" id="PF09430"/>
    </source>
</evidence>
<dbReference type="InterPro" id="IPR019008">
    <property type="entry name" value="Beta_sandwich_EMC7"/>
</dbReference>
<dbReference type="InterPro" id="IPR039163">
    <property type="entry name" value="EMC7"/>
</dbReference>
<evidence type="ECO:0000256" key="6">
    <source>
        <dbReference type="ARBA" id="ARBA00023136"/>
    </source>
</evidence>
<dbReference type="SUPFAM" id="SSF49452">
    <property type="entry name" value="Starch-binding domain-like"/>
    <property type="match status" value="1"/>
</dbReference>
<keyword evidence="8" id="KW-0624">Polysaccharide degradation</keyword>
<evidence type="ECO:0000256" key="9">
    <source>
        <dbReference type="SAM" id="MobiDB-lite"/>
    </source>
</evidence>
<feature type="region of interest" description="Disordered" evidence="9">
    <location>
        <begin position="189"/>
        <end position="231"/>
    </location>
</feature>
<evidence type="ECO:0000256" key="4">
    <source>
        <dbReference type="ARBA" id="ARBA00022729"/>
    </source>
</evidence>
<evidence type="ECO:0000256" key="5">
    <source>
        <dbReference type="ARBA" id="ARBA00022989"/>
    </source>
</evidence>
<evidence type="ECO:0000256" key="10">
    <source>
        <dbReference type="SAM" id="Phobius"/>
    </source>
</evidence>
<feature type="signal peptide" evidence="11">
    <location>
        <begin position="1"/>
        <end position="20"/>
    </location>
</feature>
<dbReference type="InterPro" id="IPR013784">
    <property type="entry name" value="Carb-bd-like_fold"/>
</dbReference>
<evidence type="ECO:0000256" key="1">
    <source>
        <dbReference type="ARBA" id="ARBA00004167"/>
    </source>
</evidence>
<evidence type="ECO:0000256" key="11">
    <source>
        <dbReference type="SAM" id="SignalP"/>
    </source>
</evidence>
<evidence type="ECO:0000256" key="8">
    <source>
        <dbReference type="ARBA" id="ARBA00023326"/>
    </source>
</evidence>
<dbReference type="Pfam" id="PF09430">
    <property type="entry name" value="EMC7_beta-sandw"/>
    <property type="match status" value="1"/>
</dbReference>
<evidence type="ECO:0000256" key="3">
    <source>
        <dbReference type="ARBA" id="ARBA00022692"/>
    </source>
</evidence>
<protein>
    <recommendedName>
        <fullName evidence="12">ER membrane protein complex subunit 7 beta-sandwich domain-containing protein</fullName>
    </recommendedName>
</protein>
<comment type="subcellular location">
    <subcellularLocation>
        <location evidence="1">Membrane</location>
        <topology evidence="1">Single-pass membrane protein</topology>
    </subcellularLocation>
</comment>
<sequence>MAWSPLLFILLYSLLVVTPAFELLGKIQLNDFLLDIEGLRNSKIILDNGKMQGRIMHDGNFVIPDVPAGTYILSVSSPDYSFDQYRVDVVDSQTEPEVRSYASGTSLNPPSAVLLAYPIAITPRQKHVYFVPPESFNLVAMFSNPMMLLMVFGGVMMLAMPYLMNNMEHETMNELKEQQARVAGMQGAITNGSSKSGVSTMNGEELLDSGGQHSKNSPSAKSRGNNRNKKR</sequence>
<comment type="caution">
    <text evidence="13">The sequence shown here is derived from an EMBL/GenBank/DDBJ whole genome shotgun (WGS) entry which is preliminary data.</text>
</comment>
<dbReference type="PANTHER" id="PTHR13605:SF4">
    <property type="entry name" value="ER MEMBRANE PROTEIN COMPLEX SUBUNIT 7"/>
    <property type="match status" value="1"/>
</dbReference>
<keyword evidence="6 10" id="KW-0472">Membrane</keyword>
<keyword evidence="4 11" id="KW-0732">Signal</keyword>
<evidence type="ECO:0000313" key="13">
    <source>
        <dbReference type="EMBL" id="KAF9458189.1"/>
    </source>
</evidence>
<comment type="similarity">
    <text evidence="2">Belongs to the EMC7 family.</text>
</comment>
<dbReference type="GO" id="GO:0072546">
    <property type="term" value="C:EMC complex"/>
    <property type="evidence" value="ECO:0007669"/>
    <property type="project" value="TreeGrafter"/>
</dbReference>
<evidence type="ECO:0000256" key="2">
    <source>
        <dbReference type="ARBA" id="ARBA00008880"/>
    </source>
</evidence>
<keyword evidence="14" id="KW-1185">Reference proteome</keyword>
<keyword evidence="3 10" id="KW-0812">Transmembrane</keyword>
<evidence type="ECO:0000256" key="7">
    <source>
        <dbReference type="ARBA" id="ARBA00023277"/>
    </source>
</evidence>
<organism evidence="13 14">
    <name type="scientific">Collybia nuda</name>
    <dbReference type="NCBI Taxonomy" id="64659"/>
    <lineage>
        <taxon>Eukaryota</taxon>
        <taxon>Fungi</taxon>
        <taxon>Dikarya</taxon>
        <taxon>Basidiomycota</taxon>
        <taxon>Agaricomycotina</taxon>
        <taxon>Agaricomycetes</taxon>
        <taxon>Agaricomycetidae</taxon>
        <taxon>Agaricales</taxon>
        <taxon>Tricholomatineae</taxon>
        <taxon>Clitocybaceae</taxon>
        <taxon>Collybia</taxon>
    </lineage>
</organism>
<feature type="compositionally biased region" description="Polar residues" evidence="9">
    <location>
        <begin position="211"/>
        <end position="223"/>
    </location>
</feature>
<reference evidence="13" key="1">
    <citation type="submission" date="2020-11" db="EMBL/GenBank/DDBJ databases">
        <authorList>
            <consortium name="DOE Joint Genome Institute"/>
            <person name="Ahrendt S."/>
            <person name="Riley R."/>
            <person name="Andreopoulos W."/>
            <person name="Labutti K."/>
            <person name="Pangilinan J."/>
            <person name="Ruiz-Duenas F.J."/>
            <person name="Barrasa J.M."/>
            <person name="Sanchez-Garcia M."/>
            <person name="Camarero S."/>
            <person name="Miyauchi S."/>
            <person name="Serrano A."/>
            <person name="Linde D."/>
            <person name="Babiker R."/>
            <person name="Drula E."/>
            <person name="Ayuso-Fernandez I."/>
            <person name="Pacheco R."/>
            <person name="Padilla G."/>
            <person name="Ferreira P."/>
            <person name="Barriuso J."/>
            <person name="Kellner H."/>
            <person name="Castanera R."/>
            <person name="Alfaro M."/>
            <person name="Ramirez L."/>
            <person name="Pisabarro A.G."/>
            <person name="Kuo A."/>
            <person name="Tritt A."/>
            <person name="Lipzen A."/>
            <person name="He G."/>
            <person name="Yan M."/>
            <person name="Ng V."/>
            <person name="Cullen D."/>
            <person name="Martin F."/>
            <person name="Rosso M.-N."/>
            <person name="Henrissat B."/>
            <person name="Hibbett D."/>
            <person name="Martinez A.T."/>
            <person name="Grigoriev I.V."/>
        </authorList>
    </citation>
    <scope>NUCLEOTIDE SEQUENCE</scope>
    <source>
        <strain evidence="13">CBS 247.69</strain>
    </source>
</reference>
<keyword evidence="7" id="KW-0119">Carbohydrate metabolism</keyword>
<feature type="chain" id="PRO_5040301378" description="ER membrane protein complex subunit 7 beta-sandwich domain-containing protein" evidence="11">
    <location>
        <begin position="21"/>
        <end position="231"/>
    </location>
</feature>
<dbReference type="EMBL" id="MU150347">
    <property type="protein sequence ID" value="KAF9458189.1"/>
    <property type="molecule type" value="Genomic_DNA"/>
</dbReference>
<dbReference type="GO" id="GO:0030246">
    <property type="term" value="F:carbohydrate binding"/>
    <property type="evidence" value="ECO:0007669"/>
    <property type="project" value="InterPro"/>
</dbReference>
<feature type="domain" description="ER membrane protein complex subunit 7 beta-sandwich" evidence="12">
    <location>
        <begin position="39"/>
        <end position="149"/>
    </location>
</feature>
<accession>A0A9P5XWW5</accession>
<dbReference type="GO" id="GO:0000272">
    <property type="term" value="P:polysaccharide catabolic process"/>
    <property type="evidence" value="ECO:0007669"/>
    <property type="project" value="UniProtKB-KW"/>
</dbReference>
<feature type="transmembrane region" description="Helical" evidence="10">
    <location>
        <begin position="146"/>
        <end position="164"/>
    </location>
</feature>
<feature type="compositionally biased region" description="Polar residues" evidence="9">
    <location>
        <begin position="189"/>
        <end position="202"/>
    </location>
</feature>
<dbReference type="PANTHER" id="PTHR13605">
    <property type="entry name" value="ER MEMBRANE PROTEIN COMPLEX SUBUNIT 7"/>
    <property type="match status" value="1"/>
</dbReference>
<dbReference type="OrthoDB" id="27095at2759"/>